<dbReference type="Proteomes" id="UP001152885">
    <property type="component" value="Unassembled WGS sequence"/>
</dbReference>
<dbReference type="InterPro" id="IPR015943">
    <property type="entry name" value="WD40/YVTN_repeat-like_dom_sf"/>
</dbReference>
<dbReference type="PROSITE" id="PS51450">
    <property type="entry name" value="LRR"/>
    <property type="match status" value="1"/>
</dbReference>
<evidence type="ECO:0000313" key="1">
    <source>
        <dbReference type="EMBL" id="CAI5757109.1"/>
    </source>
</evidence>
<protein>
    <recommendedName>
        <fullName evidence="3">Cleavage/polyadenylation specificity factor A subunit N-terminal domain-containing protein</fullName>
    </recommendedName>
</protein>
<dbReference type="OrthoDB" id="4080238at2759"/>
<dbReference type="AlphaFoldDB" id="A0A9W4TUG2"/>
<dbReference type="InterPro" id="IPR001611">
    <property type="entry name" value="Leu-rich_rpt"/>
</dbReference>
<name>A0A9W4TUG2_9ASCO</name>
<gene>
    <name evidence="1" type="ORF">CANVERA_P1626</name>
</gene>
<keyword evidence="2" id="KW-1185">Reference proteome</keyword>
<proteinExistence type="predicted"/>
<dbReference type="PANTHER" id="PTHR10644">
    <property type="entry name" value="DNA REPAIR/RNA PROCESSING CPSF FAMILY"/>
    <property type="match status" value="1"/>
</dbReference>
<dbReference type="InterPro" id="IPR050358">
    <property type="entry name" value="RSE1/DDB1/CFT1"/>
</dbReference>
<accession>A0A9W4TUG2</accession>
<dbReference type="EMBL" id="CANTUO010000001">
    <property type="protein sequence ID" value="CAI5757109.1"/>
    <property type="molecule type" value="Genomic_DNA"/>
</dbReference>
<organism evidence="1 2">
    <name type="scientific">Candida verbasci</name>
    <dbReference type="NCBI Taxonomy" id="1227364"/>
    <lineage>
        <taxon>Eukaryota</taxon>
        <taxon>Fungi</taxon>
        <taxon>Dikarya</taxon>
        <taxon>Ascomycota</taxon>
        <taxon>Saccharomycotina</taxon>
        <taxon>Pichiomycetes</taxon>
        <taxon>Debaryomycetaceae</taxon>
        <taxon>Candida/Lodderomyces clade</taxon>
        <taxon>Candida</taxon>
    </lineage>
</organism>
<reference evidence="1" key="1">
    <citation type="submission" date="2022-12" db="EMBL/GenBank/DDBJ databases">
        <authorList>
            <person name="Brejova B."/>
        </authorList>
    </citation>
    <scope>NUCLEOTIDE SEQUENCE</scope>
</reference>
<comment type="caution">
    <text evidence="1">The sequence shown here is derived from an EMBL/GenBank/DDBJ whole genome shotgun (WGS) entry which is preliminary data.</text>
</comment>
<dbReference type="Gene3D" id="2.130.10.10">
    <property type="entry name" value="YVTN repeat-like/Quinoprotein amine dehydrogenase"/>
    <property type="match status" value="1"/>
</dbReference>
<evidence type="ECO:0008006" key="3">
    <source>
        <dbReference type="Google" id="ProtNLM"/>
    </source>
</evidence>
<evidence type="ECO:0000313" key="2">
    <source>
        <dbReference type="Proteomes" id="UP001152885"/>
    </source>
</evidence>
<sequence length="1232" mass="140859">MDLDFTDDVLQNITIAPKIDKSNLYLNDKFAKQTLIPSPIVNQIIPKFKVKINKKFQGSSSVLFNDEEYQMLLPKEEDSQMDVFSDIEEHEDFLLNSNENEQNEQPSKSESLNIEKSKFEHIQVLVKYQSLLIDGIEFKFRSAIRSSCVIKASSIQEEDHLLISLKSGYLILVKLFYIPRGISDIDYKYQTQVIDDKGNSIFRPFIVQWWDVSGTSKAPTLNSSGYQLKSSPSGRSTVSCPSSDSFRLFMTLPQASGTILRNHFNIKVEGLLLDSCFIIPNNSQQQTDIFLTLNFTDNRRLDINLFSWSTQQSDGIFPTGFSKSILPLDNQFEIPVFIIPLQHNQSFLFVSTTKITIISIHDIVSAEYNFNFQDVPWGTSFPTTFYVPNEPLYDIEYGVDQILIATDNGVIYSFIIKGTSFTSKAIFKIQEPISQFTVEKCLNGYDFTYSHMNGSSKRLLINDILKDESVVETKNGFSEANLVTNFKNWTPLIDFTTVENLKCAKQELWGISGIGKNSKLNHFRYGYVGTRKSFIYEKLRKTLKLWKLSVNDSVYLLCSLPFENILLEFQRNSKQDVFVEIKNPLINSDEITIHAGVINDIVVQVTNKSIVLSDLLNETLTNSMDNKIILHAEIHQQNLFLVVQSSNSIYLQVYEVLDLLLSTESNPDDYFNFLCGIELFYQPSMMKLFENDSESGLSIGSYDGFIYFYEMSSTIKLIQSLNLSQIYLNPNDITELPNLIPNDMIVHKSEFLFGTKEGYLVTVEYLDEFKFKSCKKLGNNEVSLLRSASDPQFLFIQCKEIWLVNGYESTYPVRIYFDDIYDRQIHTFVELELYSSKFQQLAIIRDNGLVLTHISTFQDQAIKQVSIFETGSKLLYLPYISAFLILTKSKSNKNRIKCVDKKSLKIMIHKELKFKSRSNNADELLFDTNEYPINCCVWEINRGQKVSKKVLIGCRKASSNGEHGTVKVLDFKKVKSENETNIAITELNSFDHENPITNINQIAEVILYTSESQLYYNSYNELEKRFTPIKLLKTLPSKIISMNISNDDIILCTQSDSIFHFELPKLFNSLTSSIDLKACDPFANTFVNSIPFGALYIAGNKTITNVDFYTQLNSTLKRSHSSKVNTISRVASINLNDKVIKRGIGVDKNCILGVGFGGEITCLKPLTKDENDKFSQFQDRIKKSYNPFINKISGTGLFSLNKPVLDYNENKANEQVIDFDLQESSEMENLYL</sequence>